<feature type="non-terminal residue" evidence="1">
    <location>
        <position position="1"/>
    </location>
</feature>
<evidence type="ECO:0000313" key="1">
    <source>
        <dbReference type="EMBL" id="CEK76227.1"/>
    </source>
</evidence>
<name>A0A0B7A6D0_9EUPU</name>
<reference evidence="1" key="1">
    <citation type="submission" date="2014-12" db="EMBL/GenBank/DDBJ databases">
        <title>Insight into the proteome of Arion vulgaris.</title>
        <authorList>
            <person name="Aradska J."/>
            <person name="Bulat T."/>
            <person name="Smidak R."/>
            <person name="Sarate P."/>
            <person name="Gangsoo J."/>
            <person name="Sialana F."/>
            <person name="Bilban M."/>
            <person name="Lubec G."/>
        </authorList>
    </citation>
    <scope>NUCLEOTIDE SEQUENCE</scope>
    <source>
        <tissue evidence="1">Skin</tissue>
    </source>
</reference>
<dbReference type="EMBL" id="HACG01029362">
    <property type="protein sequence ID" value="CEK76227.1"/>
    <property type="molecule type" value="Transcribed_RNA"/>
</dbReference>
<gene>
    <name evidence="1" type="primary">ORF99081</name>
</gene>
<accession>A0A0B7A6D0</accession>
<organism evidence="1">
    <name type="scientific">Arion vulgaris</name>
    <dbReference type="NCBI Taxonomy" id="1028688"/>
    <lineage>
        <taxon>Eukaryota</taxon>
        <taxon>Metazoa</taxon>
        <taxon>Spiralia</taxon>
        <taxon>Lophotrochozoa</taxon>
        <taxon>Mollusca</taxon>
        <taxon>Gastropoda</taxon>
        <taxon>Heterobranchia</taxon>
        <taxon>Euthyneura</taxon>
        <taxon>Panpulmonata</taxon>
        <taxon>Eupulmonata</taxon>
        <taxon>Stylommatophora</taxon>
        <taxon>Helicina</taxon>
        <taxon>Arionoidea</taxon>
        <taxon>Arionidae</taxon>
        <taxon>Arion</taxon>
    </lineage>
</organism>
<proteinExistence type="predicted"/>
<sequence length="56" mass="6749">FKLAKQFNQRDCNQLTRINVCEKNQTIIKQVDREKLHKKTHKTLYSVKILLITHKN</sequence>
<dbReference type="AlphaFoldDB" id="A0A0B7A6D0"/>
<protein>
    <submittedName>
        <fullName evidence="1">Uncharacterized protein</fullName>
    </submittedName>
</protein>